<sequence>MHYDNKANTLNYCYEYNFYRNFSNFNVFIVEPSRGPQTFRHKETFVKQKTKYSKANFDSARHGSRRASQTSFRKQTELTSDELFLFEVEKKSLTCSVRSRCRHFVYLKSFVSSCDSPLKFRDFRISSLKDVVLDINPRVVEYGKESTLRCSYNLENAPLYTVKWYRGQHEFYRFTPKELPNTKIFPFDGMHIDESQSNEHQVVLRKIGFNLSGNFSCEVTTDEPSFSAVTVIKDMLVVGK</sequence>
<dbReference type="PROSITE" id="PS50835">
    <property type="entry name" value="IG_LIKE"/>
    <property type="match status" value="1"/>
</dbReference>
<dbReference type="PANTHER" id="PTHR21261">
    <property type="entry name" value="BEAT PROTEIN"/>
    <property type="match status" value="1"/>
</dbReference>
<evidence type="ECO:0000313" key="2">
    <source>
        <dbReference type="EMBL" id="KAF7268393.1"/>
    </source>
</evidence>
<dbReference type="Proteomes" id="UP000625711">
    <property type="component" value="Unassembled WGS sequence"/>
</dbReference>
<dbReference type="FunFam" id="2.60.40.10:FF:000437">
    <property type="entry name" value="Beat-IIIc, isoform A"/>
    <property type="match status" value="1"/>
</dbReference>
<dbReference type="InterPro" id="IPR036179">
    <property type="entry name" value="Ig-like_dom_sf"/>
</dbReference>
<dbReference type="InterPro" id="IPR013783">
    <property type="entry name" value="Ig-like_fold"/>
</dbReference>
<dbReference type="Gene3D" id="2.60.40.10">
    <property type="entry name" value="Immunoglobulins"/>
    <property type="match status" value="1"/>
</dbReference>
<accession>A0A834M2G8</accession>
<gene>
    <name evidence="2" type="ORF">GWI33_018478</name>
</gene>
<dbReference type="SUPFAM" id="SSF48726">
    <property type="entry name" value="Immunoglobulin"/>
    <property type="match status" value="1"/>
</dbReference>
<keyword evidence="3" id="KW-1185">Reference proteome</keyword>
<name>A0A834M2G8_RHYFE</name>
<proteinExistence type="predicted"/>
<organism evidence="2 3">
    <name type="scientific">Rhynchophorus ferrugineus</name>
    <name type="common">Red palm weevil</name>
    <name type="synonym">Curculio ferrugineus</name>
    <dbReference type="NCBI Taxonomy" id="354439"/>
    <lineage>
        <taxon>Eukaryota</taxon>
        <taxon>Metazoa</taxon>
        <taxon>Ecdysozoa</taxon>
        <taxon>Arthropoda</taxon>
        <taxon>Hexapoda</taxon>
        <taxon>Insecta</taxon>
        <taxon>Pterygota</taxon>
        <taxon>Neoptera</taxon>
        <taxon>Endopterygota</taxon>
        <taxon>Coleoptera</taxon>
        <taxon>Polyphaga</taxon>
        <taxon>Cucujiformia</taxon>
        <taxon>Curculionidae</taxon>
        <taxon>Dryophthorinae</taxon>
        <taxon>Rhynchophorus</taxon>
    </lineage>
</organism>
<evidence type="ECO:0000259" key="1">
    <source>
        <dbReference type="PROSITE" id="PS50835"/>
    </source>
</evidence>
<evidence type="ECO:0000313" key="3">
    <source>
        <dbReference type="Proteomes" id="UP000625711"/>
    </source>
</evidence>
<protein>
    <recommendedName>
        <fullName evidence="1">Ig-like domain-containing protein</fullName>
    </recommendedName>
</protein>
<dbReference type="OrthoDB" id="196393at2759"/>
<dbReference type="InterPro" id="IPR007110">
    <property type="entry name" value="Ig-like_dom"/>
</dbReference>
<dbReference type="AlphaFoldDB" id="A0A834M2G8"/>
<reference evidence="2" key="1">
    <citation type="submission" date="2020-08" db="EMBL/GenBank/DDBJ databases">
        <title>Genome sequencing and assembly of the red palm weevil Rhynchophorus ferrugineus.</title>
        <authorList>
            <person name="Dias G.B."/>
            <person name="Bergman C.M."/>
            <person name="Manee M."/>
        </authorList>
    </citation>
    <scope>NUCLEOTIDE SEQUENCE</scope>
    <source>
        <strain evidence="2">AA-2017</strain>
        <tissue evidence="2">Whole larva</tissue>
    </source>
</reference>
<feature type="domain" description="Ig-like" evidence="1">
    <location>
        <begin position="129"/>
        <end position="227"/>
    </location>
</feature>
<comment type="caution">
    <text evidence="2">The sequence shown here is derived from an EMBL/GenBank/DDBJ whole genome shotgun (WGS) entry which is preliminary data.</text>
</comment>
<dbReference type="PANTHER" id="PTHR21261:SF6">
    <property type="entry name" value="BEATEN PATH IIA-RELATED"/>
    <property type="match status" value="1"/>
</dbReference>
<dbReference type="EMBL" id="JAACXV010014326">
    <property type="protein sequence ID" value="KAF7268393.1"/>
    <property type="molecule type" value="Genomic_DNA"/>
</dbReference>